<feature type="transmembrane region" description="Helical" evidence="1">
    <location>
        <begin position="86"/>
        <end position="106"/>
    </location>
</feature>
<keyword evidence="1" id="KW-0812">Transmembrane</keyword>
<sequence length="558" mass="60757">MERLTLGKLGTAIYHRLAGPFSAAGLILGALFWWAALTPSLIPRDGLLQGAIGGLCFSAGYALAVALIAVWAWLGFPVLPRLLLKPIRVVSAIAAIAIMLVAAFKGDGWQDEVRAALDMPPNGGSWPFILITVGVVLIVVLMLAGRIFAALRDMVSAPLRRVLPPRVAVLIAVAAASWIFWSVGNGVLLDALLRGLDSSYRRIDALIPPEEAQPTDPMKAGSPASLVQWDDLGRQGRLRVLSQPTPAEITAITGREAKDPLQIYVGLNSAETPQERADLALAELKRTNAFSRKFLVIATPTGTGWVDPASMLPLEVMTGGDIASVSVQYSYLPSWLTLFVDPQYGEETAEKVFDTVYGYWRSLPRAQRPRLFLFGLSLGSLNSDLATDAYALLGDPFEGALWVGPPFASRTWNQVTATRLKESPAWLPQARTPAVFRFFNAGDRGQITSPGWGPVKIAYLQYPSDAITFFETGMWRREPDWMKAPRGVGVSPALTWYPGISFIQLAFDMMTATTVPKGRGHVYAARDYGAGWRALIQPEGFGEAEMQKLDDWMEGKGL</sequence>
<keyword evidence="5" id="KW-1185">Reference proteome</keyword>
<dbReference type="AlphaFoldDB" id="A0A2W2BVL3"/>
<feature type="transmembrane region" description="Helical" evidence="1">
    <location>
        <begin position="12"/>
        <end position="35"/>
    </location>
</feature>
<dbReference type="Pfam" id="PF10081">
    <property type="entry name" value="Abhydrolase_9"/>
    <property type="match status" value="1"/>
</dbReference>
<feature type="transmembrane region" description="Helical" evidence="1">
    <location>
        <begin position="126"/>
        <end position="151"/>
    </location>
</feature>
<reference evidence="5" key="1">
    <citation type="submission" date="2018-06" db="EMBL/GenBank/DDBJ databases">
        <title>Aestuariibacter litoralis strain KCTC 52945T.</title>
        <authorList>
            <person name="Li X."/>
            <person name="Salam N."/>
            <person name="Li J.-L."/>
            <person name="Chen Y.-M."/>
            <person name="Yang Z.-W."/>
            <person name="Zhang L.-Y."/>
            <person name="Han M.-X."/>
            <person name="Xiao M."/>
            <person name="Li W.-J."/>
        </authorList>
    </citation>
    <scope>NUCLEOTIDE SEQUENCE [LARGE SCALE GENOMIC DNA]</scope>
    <source>
        <strain evidence="5">KCTC 52945</strain>
    </source>
</reference>
<dbReference type="PIRSF" id="PIRSF007542">
    <property type="entry name" value="UCP007542"/>
    <property type="match status" value="1"/>
</dbReference>
<dbReference type="InterPro" id="IPR012037">
    <property type="entry name" value="Alpha/beta-hydrolase_fam"/>
</dbReference>
<dbReference type="InterPro" id="IPR027787">
    <property type="entry name" value="Alpha/beta-hydrolase_catalytic"/>
</dbReference>
<evidence type="ECO:0000259" key="3">
    <source>
        <dbReference type="Pfam" id="PF15420"/>
    </source>
</evidence>
<evidence type="ECO:0000313" key="5">
    <source>
        <dbReference type="Proteomes" id="UP000248795"/>
    </source>
</evidence>
<feature type="transmembrane region" description="Helical" evidence="1">
    <location>
        <begin position="163"/>
        <end position="181"/>
    </location>
</feature>
<dbReference type="InterPro" id="IPR027788">
    <property type="entry name" value="Alpha/beta-hydrolase_N_dom"/>
</dbReference>
<evidence type="ECO:0000313" key="4">
    <source>
        <dbReference type="EMBL" id="PZF77516.1"/>
    </source>
</evidence>
<proteinExistence type="predicted"/>
<feature type="domain" description="Alpha/beta-hydrolase catalytic" evidence="2">
    <location>
        <begin position="262"/>
        <end position="549"/>
    </location>
</feature>
<dbReference type="Proteomes" id="UP000248795">
    <property type="component" value="Unassembled WGS sequence"/>
</dbReference>
<keyword evidence="1" id="KW-1133">Transmembrane helix</keyword>
<gene>
    <name evidence="4" type="ORF">DK847_09390</name>
</gene>
<evidence type="ECO:0000256" key="1">
    <source>
        <dbReference type="SAM" id="Phobius"/>
    </source>
</evidence>
<feature type="domain" description="Alpha/beta-hydrolase N-terminal" evidence="3">
    <location>
        <begin position="37"/>
        <end position="240"/>
    </location>
</feature>
<keyword evidence="1" id="KW-0472">Membrane</keyword>
<comment type="caution">
    <text evidence="4">The sequence shown here is derived from an EMBL/GenBank/DDBJ whole genome shotgun (WGS) entry which is preliminary data.</text>
</comment>
<protein>
    <recommendedName>
        <fullName evidence="6">Alpha/beta-hydrolase catalytic domain-containing protein</fullName>
    </recommendedName>
</protein>
<dbReference type="EMBL" id="QKVK01000003">
    <property type="protein sequence ID" value="PZF77516.1"/>
    <property type="molecule type" value="Genomic_DNA"/>
</dbReference>
<feature type="transmembrane region" description="Helical" evidence="1">
    <location>
        <begin position="47"/>
        <end position="74"/>
    </location>
</feature>
<evidence type="ECO:0000259" key="2">
    <source>
        <dbReference type="Pfam" id="PF10081"/>
    </source>
</evidence>
<organism evidence="4 5">
    <name type="scientific">Aestuariivirga litoralis</name>
    <dbReference type="NCBI Taxonomy" id="2650924"/>
    <lineage>
        <taxon>Bacteria</taxon>
        <taxon>Pseudomonadati</taxon>
        <taxon>Pseudomonadota</taxon>
        <taxon>Alphaproteobacteria</taxon>
        <taxon>Hyphomicrobiales</taxon>
        <taxon>Aestuariivirgaceae</taxon>
        <taxon>Aestuariivirga</taxon>
    </lineage>
</organism>
<name>A0A2W2BVL3_9HYPH</name>
<dbReference type="RefSeq" id="WP_111198017.1">
    <property type="nucleotide sequence ID" value="NZ_QKVK01000003.1"/>
</dbReference>
<dbReference type="Pfam" id="PF15420">
    <property type="entry name" value="Abhydrolase_9_N"/>
    <property type="match status" value="1"/>
</dbReference>
<evidence type="ECO:0008006" key="6">
    <source>
        <dbReference type="Google" id="ProtNLM"/>
    </source>
</evidence>
<accession>A0A2W2BVL3</accession>